<organism evidence="2 3">
    <name type="scientific">Hoyosella subflava (strain DSM 45089 / JCM 17490 / NBRC 109087 / DQS3-9A1)</name>
    <name type="common">Amycolicicoccus subflavus</name>
    <dbReference type="NCBI Taxonomy" id="443218"/>
    <lineage>
        <taxon>Bacteria</taxon>
        <taxon>Bacillati</taxon>
        <taxon>Actinomycetota</taxon>
        <taxon>Actinomycetes</taxon>
        <taxon>Mycobacteriales</taxon>
        <taxon>Hoyosellaceae</taxon>
        <taxon>Hoyosella</taxon>
    </lineage>
</organism>
<dbReference type="Proteomes" id="UP000009235">
    <property type="component" value="Chromosome"/>
</dbReference>
<evidence type="ECO:0000256" key="1">
    <source>
        <dbReference type="SAM" id="MobiDB-lite"/>
    </source>
</evidence>
<dbReference type="HOGENOM" id="CLU_2021879_0_0_11"/>
<protein>
    <submittedName>
        <fullName evidence="2">Uncharacterized protein</fullName>
    </submittedName>
</protein>
<name>F6EQ82_HOYSD</name>
<evidence type="ECO:0000313" key="3">
    <source>
        <dbReference type="Proteomes" id="UP000009235"/>
    </source>
</evidence>
<gene>
    <name evidence="2" type="ordered locus">AS9A_1053</name>
</gene>
<dbReference type="EMBL" id="CP002786">
    <property type="protein sequence ID" value="AEF39505.1"/>
    <property type="molecule type" value="Genomic_DNA"/>
</dbReference>
<dbReference type="AlphaFoldDB" id="F6EQ82"/>
<accession>F6EQ82</accession>
<dbReference type="RefSeq" id="WP_013805854.1">
    <property type="nucleotide sequence ID" value="NC_015564.1"/>
</dbReference>
<sequence length="122" mass="13381">MAALASACSDGKAELGGPAPSGVTGIPVPEHAENTAITVWTLPEADYEDLIGWFDKHLPAGERLNDLEYCVKQELATMTAWHWWEAAAEEGSPREWLSVILFDEEPARVEISQTDDGDPRCK</sequence>
<feature type="region of interest" description="Disordered" evidence="1">
    <location>
        <begin position="1"/>
        <end position="27"/>
    </location>
</feature>
<reference evidence="2 3" key="1">
    <citation type="journal article" date="2011" name="J. Bacteriol.">
        <title>Complete genome sequence of Amycolicicoccus subflavus DQS3-9A1T, an actinomycete isolated from crude oil-polluted soil.</title>
        <authorList>
            <person name="Cai M."/>
            <person name="Chen W.M."/>
            <person name="Nie Y."/>
            <person name="Chi C.Q."/>
            <person name="Wang Y.N."/>
            <person name="Tang Y.Q."/>
            <person name="Li G.Y."/>
            <person name="Wu X.L."/>
        </authorList>
    </citation>
    <scope>NUCLEOTIDE SEQUENCE [LARGE SCALE GENOMIC DNA]</scope>
    <source>
        <strain evidence="3">DSM 45089 / DQS3-9A1</strain>
    </source>
</reference>
<keyword evidence="3" id="KW-1185">Reference proteome</keyword>
<proteinExistence type="predicted"/>
<evidence type="ECO:0000313" key="2">
    <source>
        <dbReference type="EMBL" id="AEF39505.1"/>
    </source>
</evidence>
<dbReference type="KEGG" id="asd:AS9A_1053"/>